<accession>A0AA35TXX2</accession>
<dbReference type="AlphaFoldDB" id="A0AA35TXX2"/>
<protein>
    <submittedName>
        <fullName evidence="1">Uncharacterized protein</fullName>
    </submittedName>
</protein>
<gene>
    <name evidence="1" type="ORF">GBAR_LOCUS30802</name>
</gene>
<proteinExistence type="predicted"/>
<evidence type="ECO:0000313" key="1">
    <source>
        <dbReference type="EMBL" id="CAI8056520.1"/>
    </source>
</evidence>
<organism evidence="1 2">
    <name type="scientific">Geodia barretti</name>
    <name type="common">Barrett's horny sponge</name>
    <dbReference type="NCBI Taxonomy" id="519541"/>
    <lineage>
        <taxon>Eukaryota</taxon>
        <taxon>Metazoa</taxon>
        <taxon>Porifera</taxon>
        <taxon>Demospongiae</taxon>
        <taxon>Heteroscleromorpha</taxon>
        <taxon>Tetractinellida</taxon>
        <taxon>Astrophorina</taxon>
        <taxon>Geodiidae</taxon>
        <taxon>Geodia</taxon>
    </lineage>
</organism>
<reference evidence="1" key="1">
    <citation type="submission" date="2023-03" db="EMBL/GenBank/DDBJ databases">
        <authorList>
            <person name="Steffen K."/>
            <person name="Cardenas P."/>
        </authorList>
    </citation>
    <scope>NUCLEOTIDE SEQUENCE</scope>
</reference>
<dbReference type="EMBL" id="CASHTH010004367">
    <property type="protein sequence ID" value="CAI8056520.1"/>
    <property type="molecule type" value="Genomic_DNA"/>
</dbReference>
<dbReference type="InterPro" id="IPR027417">
    <property type="entry name" value="P-loop_NTPase"/>
</dbReference>
<dbReference type="SUPFAM" id="SSF52540">
    <property type="entry name" value="P-loop containing nucleoside triphosphate hydrolases"/>
    <property type="match status" value="1"/>
</dbReference>
<keyword evidence="2" id="KW-1185">Reference proteome</keyword>
<evidence type="ECO:0000313" key="2">
    <source>
        <dbReference type="Proteomes" id="UP001174909"/>
    </source>
</evidence>
<dbReference type="Proteomes" id="UP001174909">
    <property type="component" value="Unassembled WGS sequence"/>
</dbReference>
<name>A0AA35TXX2_GEOBA</name>
<sequence length="131" mass="14841">MKDGYIPLKDDLFLIHGPGGVGRDDLFLIHGPGGVGKSSLISMFLGKQRDLARVSTAVAEESLHLCPVRDVSTSTFTGQWELVDIDRQARMVAHTSRHLLTEKDQPLKQLLHYKKVTPEKWRPKRRENPRC</sequence>
<comment type="caution">
    <text evidence="1">The sequence shown here is derived from an EMBL/GenBank/DDBJ whole genome shotgun (WGS) entry which is preliminary data.</text>
</comment>